<evidence type="ECO:0000313" key="1">
    <source>
        <dbReference type="EMBL" id="OAX42193.1"/>
    </source>
</evidence>
<dbReference type="InParanoid" id="A0A1B7NBE6"/>
<dbReference type="PROSITE" id="PS51257">
    <property type="entry name" value="PROKAR_LIPOPROTEIN"/>
    <property type="match status" value="1"/>
</dbReference>
<gene>
    <name evidence="1" type="ORF">K503DRAFT_396030</name>
</gene>
<dbReference type="OrthoDB" id="4202165at2759"/>
<organism evidence="1 2">
    <name type="scientific">Rhizopogon vinicolor AM-OR11-026</name>
    <dbReference type="NCBI Taxonomy" id="1314800"/>
    <lineage>
        <taxon>Eukaryota</taxon>
        <taxon>Fungi</taxon>
        <taxon>Dikarya</taxon>
        <taxon>Basidiomycota</taxon>
        <taxon>Agaricomycotina</taxon>
        <taxon>Agaricomycetes</taxon>
        <taxon>Agaricomycetidae</taxon>
        <taxon>Boletales</taxon>
        <taxon>Suillineae</taxon>
        <taxon>Rhizopogonaceae</taxon>
        <taxon>Rhizopogon</taxon>
    </lineage>
</organism>
<evidence type="ECO:0000313" key="2">
    <source>
        <dbReference type="Proteomes" id="UP000092154"/>
    </source>
</evidence>
<dbReference type="AlphaFoldDB" id="A0A1B7NBE6"/>
<proteinExistence type="predicted"/>
<sequence length="183" mass="20597">MGRIIVDADASPPTSSLFLLSCARRLSRRRLLQHSRVYWSSIVPPIGSATKIAGRLVCQRSILPHHTEHSAFLYQPCCLYSFSLPALSPSELTEQRPFHLSPSRCSNVLVPRPSAVCAFIIRAMTRLAHYCPTQIVLDSDLGELVLYFFRILPRLHLPFCSRERKRNGNGKTKTGELLLLLVS</sequence>
<dbReference type="EMBL" id="KV448162">
    <property type="protein sequence ID" value="OAX42193.1"/>
    <property type="molecule type" value="Genomic_DNA"/>
</dbReference>
<accession>A0A1B7NBE6</accession>
<reference evidence="1 2" key="1">
    <citation type="submission" date="2016-06" db="EMBL/GenBank/DDBJ databases">
        <title>Comparative genomics of the ectomycorrhizal sister species Rhizopogon vinicolor and Rhizopogon vesiculosus (Basidiomycota: Boletales) reveals a divergence of the mating type B locus.</title>
        <authorList>
            <consortium name="DOE Joint Genome Institute"/>
            <person name="Mujic A.B."/>
            <person name="Kuo A."/>
            <person name="Tritt A."/>
            <person name="Lipzen A."/>
            <person name="Chen C."/>
            <person name="Johnson J."/>
            <person name="Sharma A."/>
            <person name="Barry K."/>
            <person name="Grigoriev I.V."/>
            <person name="Spatafora J.W."/>
        </authorList>
    </citation>
    <scope>NUCLEOTIDE SEQUENCE [LARGE SCALE GENOMIC DNA]</scope>
    <source>
        <strain evidence="1 2">AM-OR11-026</strain>
    </source>
</reference>
<dbReference type="Proteomes" id="UP000092154">
    <property type="component" value="Unassembled WGS sequence"/>
</dbReference>
<protein>
    <submittedName>
        <fullName evidence="1">Uncharacterized protein</fullName>
    </submittedName>
</protein>
<name>A0A1B7NBE6_9AGAM</name>
<keyword evidence="2" id="KW-1185">Reference proteome</keyword>